<dbReference type="Gene3D" id="2.30.42.10">
    <property type="match status" value="1"/>
</dbReference>
<dbReference type="AlphaFoldDB" id="A0ABD0QXD5"/>
<evidence type="ECO:0000313" key="1">
    <source>
        <dbReference type="EMBL" id="KAL0190901.1"/>
    </source>
</evidence>
<dbReference type="EMBL" id="JAMKFB020000006">
    <property type="protein sequence ID" value="KAL0190901.1"/>
    <property type="molecule type" value="Genomic_DNA"/>
</dbReference>
<protein>
    <submittedName>
        <fullName evidence="1">Uncharacterized protein</fullName>
    </submittedName>
</protein>
<dbReference type="Proteomes" id="UP001529510">
    <property type="component" value="Unassembled WGS sequence"/>
</dbReference>
<evidence type="ECO:0000313" key="2">
    <source>
        <dbReference type="Proteomes" id="UP001529510"/>
    </source>
</evidence>
<comment type="caution">
    <text evidence="1">The sequence shown here is derived from an EMBL/GenBank/DDBJ whole genome shotgun (WGS) entry which is preliminary data.</text>
</comment>
<gene>
    <name evidence="1" type="ORF">M9458_013599</name>
</gene>
<feature type="non-terminal residue" evidence="1">
    <location>
        <position position="1"/>
    </location>
</feature>
<organism evidence="1 2">
    <name type="scientific">Cirrhinus mrigala</name>
    <name type="common">Mrigala</name>
    <dbReference type="NCBI Taxonomy" id="683832"/>
    <lineage>
        <taxon>Eukaryota</taxon>
        <taxon>Metazoa</taxon>
        <taxon>Chordata</taxon>
        <taxon>Craniata</taxon>
        <taxon>Vertebrata</taxon>
        <taxon>Euteleostomi</taxon>
        <taxon>Actinopterygii</taxon>
        <taxon>Neopterygii</taxon>
        <taxon>Teleostei</taxon>
        <taxon>Ostariophysi</taxon>
        <taxon>Cypriniformes</taxon>
        <taxon>Cyprinidae</taxon>
        <taxon>Labeoninae</taxon>
        <taxon>Labeonini</taxon>
        <taxon>Cirrhinus</taxon>
    </lineage>
</organism>
<sequence>PPFLMRSRPQALRITGRVLNVFFQGEMLLNQIQVIGGNKTGVFVHHVIEGSSAHNTGISPGSQILQ</sequence>
<dbReference type="SUPFAM" id="SSF50156">
    <property type="entry name" value="PDZ domain-like"/>
    <property type="match status" value="1"/>
</dbReference>
<accession>A0ABD0QXD5</accession>
<name>A0ABD0QXD5_CIRMR</name>
<proteinExistence type="predicted"/>
<keyword evidence="2" id="KW-1185">Reference proteome</keyword>
<feature type="non-terminal residue" evidence="1">
    <location>
        <position position="66"/>
    </location>
</feature>
<dbReference type="InterPro" id="IPR036034">
    <property type="entry name" value="PDZ_sf"/>
</dbReference>
<reference evidence="1 2" key="1">
    <citation type="submission" date="2024-05" db="EMBL/GenBank/DDBJ databases">
        <title>Genome sequencing and assembly of Indian major carp, Cirrhinus mrigala (Hamilton, 1822).</title>
        <authorList>
            <person name="Mohindra V."/>
            <person name="Chowdhury L.M."/>
            <person name="Lal K."/>
            <person name="Jena J.K."/>
        </authorList>
    </citation>
    <scope>NUCLEOTIDE SEQUENCE [LARGE SCALE GENOMIC DNA]</scope>
    <source>
        <strain evidence="1">CM1030</strain>
        <tissue evidence="1">Blood</tissue>
    </source>
</reference>